<protein>
    <submittedName>
        <fullName evidence="1">Uncharacterized protein</fullName>
    </submittedName>
</protein>
<dbReference type="EMBL" id="JAADJZ010000018">
    <property type="protein sequence ID" value="KAF2868681.1"/>
    <property type="molecule type" value="Genomic_DNA"/>
</dbReference>
<organism evidence="1 2">
    <name type="scientific">Massariosphaeria phaeospora</name>
    <dbReference type="NCBI Taxonomy" id="100035"/>
    <lineage>
        <taxon>Eukaryota</taxon>
        <taxon>Fungi</taxon>
        <taxon>Dikarya</taxon>
        <taxon>Ascomycota</taxon>
        <taxon>Pezizomycotina</taxon>
        <taxon>Dothideomycetes</taxon>
        <taxon>Pleosporomycetidae</taxon>
        <taxon>Pleosporales</taxon>
        <taxon>Pleosporales incertae sedis</taxon>
        <taxon>Massariosphaeria</taxon>
    </lineage>
</organism>
<gene>
    <name evidence="1" type="ORF">BDV95DRAFT_642394</name>
</gene>
<keyword evidence="2" id="KW-1185">Reference proteome</keyword>
<evidence type="ECO:0000313" key="1">
    <source>
        <dbReference type="EMBL" id="KAF2868681.1"/>
    </source>
</evidence>
<accession>A0A7C8M5Z5</accession>
<comment type="caution">
    <text evidence="1">The sequence shown here is derived from an EMBL/GenBank/DDBJ whole genome shotgun (WGS) entry which is preliminary data.</text>
</comment>
<proteinExistence type="predicted"/>
<name>A0A7C8M5Z5_9PLEO</name>
<sequence>MTLVGCNCECLQHRAGVKGVDRKDGNDVRNSQQKTDEEKDFRAIETDGVGGATTWGDKAARLVATVGKRRVSPKKGTELHRVRARGYSNPRALRRSSSLVRLESQPHPRQRRSMPLAWGRSIMEPEPLSHCAHRPRVRAAKTAWTMRRLNRAARDLAAARVWLRIGDGLGAGVMVAWALELGLFCWCFGLTVVLKRRSLPALPALATRSQEPSRLPKGASLGISVSCALPTPARLGSTPQRGCESPPGRSGAGTTTIKVLSAGTCAHTSGARHCLPMNPWCPYFACHLRLHITAS</sequence>
<dbReference type="AlphaFoldDB" id="A0A7C8M5Z5"/>
<reference evidence="1 2" key="1">
    <citation type="submission" date="2020-01" db="EMBL/GenBank/DDBJ databases">
        <authorList>
            <consortium name="DOE Joint Genome Institute"/>
            <person name="Haridas S."/>
            <person name="Albert R."/>
            <person name="Binder M."/>
            <person name="Bloem J."/>
            <person name="Labutti K."/>
            <person name="Salamov A."/>
            <person name="Andreopoulos B."/>
            <person name="Baker S.E."/>
            <person name="Barry K."/>
            <person name="Bills G."/>
            <person name="Bluhm B.H."/>
            <person name="Cannon C."/>
            <person name="Castanera R."/>
            <person name="Culley D.E."/>
            <person name="Daum C."/>
            <person name="Ezra D."/>
            <person name="Gonzalez J.B."/>
            <person name="Henrissat B."/>
            <person name="Kuo A."/>
            <person name="Liang C."/>
            <person name="Lipzen A."/>
            <person name="Lutzoni F."/>
            <person name="Magnuson J."/>
            <person name="Mondo S."/>
            <person name="Nolan M."/>
            <person name="Ohm R."/>
            <person name="Pangilinan J."/>
            <person name="Park H.-J.H."/>
            <person name="Ramirez L."/>
            <person name="Alfaro M."/>
            <person name="Sun H."/>
            <person name="Tritt A."/>
            <person name="Yoshinaga Y."/>
            <person name="Zwiers L.-H.L."/>
            <person name="Turgeon B.G."/>
            <person name="Goodwin S.B."/>
            <person name="Spatafora J.W."/>
            <person name="Crous P.W."/>
            <person name="Grigoriev I.V."/>
        </authorList>
    </citation>
    <scope>NUCLEOTIDE SEQUENCE [LARGE SCALE GENOMIC DNA]</scope>
    <source>
        <strain evidence="1 2">CBS 611.86</strain>
    </source>
</reference>
<dbReference type="Proteomes" id="UP000481861">
    <property type="component" value="Unassembled WGS sequence"/>
</dbReference>
<evidence type="ECO:0000313" key="2">
    <source>
        <dbReference type="Proteomes" id="UP000481861"/>
    </source>
</evidence>